<comment type="caution">
    <text evidence="1">The sequence shown here is derived from an EMBL/GenBank/DDBJ whole genome shotgun (WGS) entry which is preliminary data.</text>
</comment>
<gene>
    <name evidence="1" type="ORF">TNIN_245611</name>
</gene>
<evidence type="ECO:0000313" key="1">
    <source>
        <dbReference type="EMBL" id="GFY50323.1"/>
    </source>
</evidence>
<name>A0A8X6XBF6_9ARAC</name>
<dbReference type="EMBL" id="BMAV01007412">
    <property type="protein sequence ID" value="GFY50323.1"/>
    <property type="molecule type" value="Genomic_DNA"/>
</dbReference>
<keyword evidence="2" id="KW-1185">Reference proteome</keyword>
<dbReference type="AlphaFoldDB" id="A0A8X6XBF6"/>
<evidence type="ECO:0000313" key="2">
    <source>
        <dbReference type="Proteomes" id="UP000886998"/>
    </source>
</evidence>
<proteinExistence type="predicted"/>
<protein>
    <submittedName>
        <fullName evidence="1">Uncharacterized protein</fullName>
    </submittedName>
</protein>
<organism evidence="1 2">
    <name type="scientific">Trichonephila inaurata madagascariensis</name>
    <dbReference type="NCBI Taxonomy" id="2747483"/>
    <lineage>
        <taxon>Eukaryota</taxon>
        <taxon>Metazoa</taxon>
        <taxon>Ecdysozoa</taxon>
        <taxon>Arthropoda</taxon>
        <taxon>Chelicerata</taxon>
        <taxon>Arachnida</taxon>
        <taxon>Araneae</taxon>
        <taxon>Araneomorphae</taxon>
        <taxon>Entelegynae</taxon>
        <taxon>Araneoidea</taxon>
        <taxon>Nephilidae</taxon>
        <taxon>Trichonephila</taxon>
        <taxon>Trichonephila inaurata</taxon>
    </lineage>
</organism>
<sequence>MKAERRKRKEKNTLFPCWPDRDGEDEWSLLEDLVMRKGRANTLQRNYYPTVALIFPQILLHYTVSGLYRILSHNSRLNPIQEVSQHLNYLRNSCHPNL</sequence>
<accession>A0A8X6XBF6</accession>
<reference evidence="1" key="1">
    <citation type="submission" date="2020-08" db="EMBL/GenBank/DDBJ databases">
        <title>Multicomponent nature underlies the extraordinary mechanical properties of spider dragline silk.</title>
        <authorList>
            <person name="Kono N."/>
            <person name="Nakamura H."/>
            <person name="Mori M."/>
            <person name="Yoshida Y."/>
            <person name="Ohtoshi R."/>
            <person name="Malay A.D."/>
            <person name="Moran D.A.P."/>
            <person name="Tomita M."/>
            <person name="Numata K."/>
            <person name="Arakawa K."/>
        </authorList>
    </citation>
    <scope>NUCLEOTIDE SEQUENCE</scope>
</reference>
<dbReference type="Proteomes" id="UP000886998">
    <property type="component" value="Unassembled WGS sequence"/>
</dbReference>